<organism evidence="1 2">
    <name type="scientific">Paraclostridium benzoelyticum</name>
    <dbReference type="NCBI Taxonomy" id="1629550"/>
    <lineage>
        <taxon>Bacteria</taxon>
        <taxon>Bacillati</taxon>
        <taxon>Bacillota</taxon>
        <taxon>Clostridia</taxon>
        <taxon>Peptostreptococcales</taxon>
        <taxon>Peptostreptococcaceae</taxon>
        <taxon>Paraclostridium</taxon>
    </lineage>
</organism>
<name>A0A0M3DD59_9FIRM</name>
<gene>
    <name evidence="1" type="ORF">VN21_15440</name>
</gene>
<dbReference type="EMBL" id="LBBT01000315">
    <property type="protein sequence ID" value="KKY00218.1"/>
    <property type="molecule type" value="Genomic_DNA"/>
</dbReference>
<protein>
    <submittedName>
        <fullName evidence="1">Uncharacterized protein</fullName>
    </submittedName>
</protein>
<evidence type="ECO:0000313" key="1">
    <source>
        <dbReference type="EMBL" id="KKY00218.1"/>
    </source>
</evidence>
<accession>A0A0M3DD59</accession>
<keyword evidence="2" id="KW-1185">Reference proteome</keyword>
<reference evidence="1 2" key="1">
    <citation type="submission" date="2015-04" db="EMBL/GenBank/DDBJ databases">
        <title>Microcin producing Clostridium sp. JC272T.</title>
        <authorList>
            <person name="Jyothsna T."/>
            <person name="Sasikala C."/>
            <person name="Ramana C."/>
        </authorList>
    </citation>
    <scope>NUCLEOTIDE SEQUENCE [LARGE SCALE GENOMIC DNA]</scope>
    <source>
        <strain evidence="1 2">JC272</strain>
    </source>
</reference>
<dbReference type="Proteomes" id="UP000034407">
    <property type="component" value="Unassembled WGS sequence"/>
</dbReference>
<proteinExistence type="predicted"/>
<dbReference type="AlphaFoldDB" id="A0A0M3DD59"/>
<evidence type="ECO:0000313" key="2">
    <source>
        <dbReference type="Proteomes" id="UP000034407"/>
    </source>
</evidence>
<dbReference type="PATRIC" id="fig|1629550.3.peg.2556"/>
<comment type="caution">
    <text evidence="1">The sequence shown here is derived from an EMBL/GenBank/DDBJ whole genome shotgun (WGS) entry which is preliminary data.</text>
</comment>
<sequence length="216" mass="23982">MVGSTSLVNIVSAEENFDKNMTNNETPINIMTEGNENVEIKEITRDQYIKNLAENEGITIEQADKIAKERTEKALEEINKMPEMKNKKNLKANNIVWRQASWKQAYSRNKSFVAEMDASFEVWSSGSFRQINSCTVGSSLAAGTHRASWKKSNQWKTTKFPVTQATVGVTGKFYTTVTSGGGVSMSVPGFSVSGSSSTSKTFVSDSMTIQRQWSVY</sequence>